<dbReference type="EMBL" id="CBXE010000213">
    <property type="protein sequence ID" value="CDL86251.1"/>
    <property type="molecule type" value="Genomic_DNA"/>
</dbReference>
<dbReference type="AlphaFoldDB" id="W1J8Q3"/>
<accession>W1J8Q3</accession>
<evidence type="ECO:0000256" key="1">
    <source>
        <dbReference type="SAM" id="MobiDB-lite"/>
    </source>
</evidence>
<organism evidence="2 3">
    <name type="scientific">Xenorhabdus cabanillasii JM26</name>
    <dbReference type="NCBI Taxonomy" id="1427517"/>
    <lineage>
        <taxon>Bacteria</taxon>
        <taxon>Pseudomonadati</taxon>
        <taxon>Pseudomonadota</taxon>
        <taxon>Gammaproteobacteria</taxon>
        <taxon>Enterobacterales</taxon>
        <taxon>Morganellaceae</taxon>
        <taxon>Xenorhabdus</taxon>
    </lineage>
</organism>
<name>W1J8Q3_9GAMM</name>
<gene>
    <name evidence="2" type="ORF">XCR1_2900003</name>
</gene>
<comment type="caution">
    <text evidence="2">The sequence shown here is derived from an EMBL/GenBank/DDBJ whole genome shotgun (WGS) entry which is preliminary data.</text>
</comment>
<evidence type="ECO:0000313" key="2">
    <source>
        <dbReference type="EMBL" id="CDL86251.1"/>
    </source>
</evidence>
<feature type="compositionally biased region" description="Low complexity" evidence="1">
    <location>
        <begin position="568"/>
        <end position="578"/>
    </location>
</feature>
<dbReference type="RefSeq" id="WP_038265586.1">
    <property type="nucleotide sequence ID" value="NZ_CAWLVK010000213.1"/>
</dbReference>
<feature type="region of interest" description="Disordered" evidence="1">
    <location>
        <begin position="556"/>
        <end position="578"/>
    </location>
</feature>
<protein>
    <submittedName>
        <fullName evidence="2">Uncharacterized protein</fullName>
    </submittedName>
</protein>
<dbReference type="OrthoDB" id="6448165at2"/>
<sequence>MIDSKCNFGELCVSVPNGADVIIGQSIYLTVSLQAEEEIINSIGDIEIIPSIDFFTVKKIKNWAIDEGNVSGSKIFILTINKDLKTETLVTYNVHARSISNPEQDVPGILPLIVNYTTKQFNINPIILNSSPNEYIQPPQSDNPVGTGKIYVTYHGKITDFYNRPLKNTQVIVLSTTSGKLYPYDKALVRIGTEPVNGSESQIIPVNNQNDREFFTVNSDNNGNIKFRIYPKANANGRVDFNTRILSIGGENYSASIYIFNAENDTLFGLPVPEILGLQDGDKLEKIPGKNEFYVKINPYDNYIVTDSLIFFIQNEITNEIKQLEPISRLDDISSLDAYRFHFKYNVLPLKQPVNIYYIVAPKNGNARYSDKSTVVYIGEQGDHPIRDQDRIYDKVKVYSSFVTLPIKVYSESDDIYNIMYEIYESDGVNLDTISHKRKYGQSAKGVVGLYVVIMGTNEKDSKKLPPLGSQGKLTVRVETETSRNTHNSYSFQLPSTPDPGRSTGYCVVNIPYCDVNRAGPSFTQGAGVVVFEYYIEENDGSRKYSKKWRTKIDTVLPNQSDDDPDGCDPLPDNSSYF</sequence>
<evidence type="ECO:0000313" key="3">
    <source>
        <dbReference type="Proteomes" id="UP000019197"/>
    </source>
</evidence>
<reference evidence="2 3" key="1">
    <citation type="submission" date="2013-11" db="EMBL/GenBank/DDBJ databases">
        <title>Draft genome sequence and annotation of the entomopathogenic bacterium, Xenorhabdus cabanillasi strain JM26.</title>
        <authorList>
            <person name="Gualtieri M."/>
            <person name="Ogier J.C."/>
            <person name="Pages S."/>
            <person name="Givaudan A."/>
            <person name="Gaudriault S."/>
        </authorList>
    </citation>
    <scope>NUCLEOTIDE SEQUENCE [LARGE SCALE GENOMIC DNA]</scope>
    <source>
        <strain evidence="2 3">JM26</strain>
    </source>
</reference>
<proteinExistence type="predicted"/>
<dbReference type="Proteomes" id="UP000019197">
    <property type="component" value="Unassembled WGS sequence"/>
</dbReference>